<dbReference type="KEGG" id="scy:SCATT_p09750"/>
<feature type="region of interest" description="Disordered" evidence="1">
    <location>
        <begin position="16"/>
        <end position="40"/>
    </location>
</feature>
<geneLocation type="plasmid" evidence="2 3">
    <name>pSCATT</name>
</geneLocation>
<dbReference type="Proteomes" id="UP000007842">
    <property type="component" value="Plasmid pSCATT"/>
</dbReference>
<keyword evidence="2" id="KW-0614">Plasmid</keyword>
<proteinExistence type="predicted"/>
<sequence length="40" mass="4084">MVVAILVLGGRASSVRRSRRRVPGAARGKRAAPVTPGADA</sequence>
<dbReference type="EMBL" id="CP003229">
    <property type="protein sequence ID" value="AEW99168.1"/>
    <property type="molecule type" value="Genomic_DNA"/>
</dbReference>
<evidence type="ECO:0000256" key="1">
    <source>
        <dbReference type="SAM" id="MobiDB-lite"/>
    </source>
</evidence>
<name>G8XDT4_STREN</name>
<reference evidence="3" key="1">
    <citation type="submission" date="2011-12" db="EMBL/GenBank/DDBJ databases">
        <title>Complete genome sequence of Streptomyces cattleya strain DSM 46488.</title>
        <authorList>
            <person name="Ou H.-Y."/>
            <person name="Li P."/>
            <person name="Zhao C."/>
            <person name="O'Hagan D."/>
            <person name="Deng Z."/>
        </authorList>
    </citation>
    <scope>NUCLEOTIDE SEQUENCE [LARGE SCALE GENOMIC DNA]</scope>
    <source>
        <strain evidence="3">ATCC 35852 / DSM 46488 / JCM 4925 / NBRC 14057 / NRRL 8057</strain>
        <plasmid evidence="3">Plasmid pSCATT</plasmid>
    </source>
</reference>
<organism evidence="2 3">
    <name type="scientific">Streptantibioticus cattleyicolor (strain ATCC 35852 / DSM 46488 / JCM 4925 / NBRC 14057 / NRRL 8057)</name>
    <name type="common">Streptomyces cattleya</name>
    <dbReference type="NCBI Taxonomy" id="1003195"/>
    <lineage>
        <taxon>Bacteria</taxon>
        <taxon>Bacillati</taxon>
        <taxon>Actinomycetota</taxon>
        <taxon>Actinomycetes</taxon>
        <taxon>Kitasatosporales</taxon>
        <taxon>Streptomycetaceae</taxon>
        <taxon>Streptantibioticus</taxon>
    </lineage>
</organism>
<evidence type="ECO:0000313" key="2">
    <source>
        <dbReference type="EMBL" id="AEW99168.1"/>
    </source>
</evidence>
<dbReference type="HOGENOM" id="CLU_3297003_0_0_11"/>
<protein>
    <submittedName>
        <fullName evidence="2">Uncharacterized protein</fullName>
    </submittedName>
</protein>
<dbReference type="AlphaFoldDB" id="G8XDT4"/>
<keyword evidence="3" id="KW-1185">Reference proteome</keyword>
<feature type="compositionally biased region" description="Basic residues" evidence="1">
    <location>
        <begin position="16"/>
        <end position="30"/>
    </location>
</feature>
<gene>
    <name evidence="2" type="ordered locus">SCATT_p09750</name>
</gene>
<evidence type="ECO:0000313" key="3">
    <source>
        <dbReference type="Proteomes" id="UP000007842"/>
    </source>
</evidence>
<accession>G8XDT4</accession>